<proteinExistence type="predicted"/>
<evidence type="ECO:0000313" key="3">
    <source>
        <dbReference type="Proteomes" id="UP001056012"/>
    </source>
</evidence>
<dbReference type="PANTHER" id="PTHR36587:SF2">
    <property type="entry name" value="EXPRESSION SITE-ASSOCIATED GENE 3 (ESAG3)-LIKE PROTEIN"/>
    <property type="match status" value="1"/>
</dbReference>
<dbReference type="Proteomes" id="UP001056012">
    <property type="component" value="Chromosome 7"/>
</dbReference>
<gene>
    <name evidence="2" type="ORF">yc1106_08666</name>
</gene>
<evidence type="ECO:0000256" key="1">
    <source>
        <dbReference type="SAM" id="MobiDB-lite"/>
    </source>
</evidence>
<sequence>MGLYEKRQDDWAGRLILYNMAGTDNFEEPYDSSFKTPSDLTLQLENGHVKHVPPRLKKTTPNFHLIMPSERDSNGFCKATLSAMVLNYPPPTVVQLHSGHGSSEKRQEAILSDTLHYLSNQKLVKDQDLVLIVDAQETRFQLPGDVIIAQYKQLLVDGNTRLLKRYGTDENGAQKFNQTIIFGAEKLCEGDDMACKYVPLSIFPDDMYGAEAGRRISETPAKFLNARTVMGPAGDLRTLYEAALKKFQERKSQSQTIQSVMATLFAEQQLNRDAFEVKTKSSSAKLKDLFRGRLSDSLAKNRLYRAKASLSNFTTLDFSIGLDYTHTLFQPLSYTTPDEIIPLMHTESINLTQYTHHSPDTIYLSLPAALSTAKPPFSRPDFTAPNPSPNQKPSHMENLEYKLHLDALPDRTVQWPSIPLIQNTYTGAIPAVLSFPPTAPDNTSPSANISEADLWYSPYKRALLRNVFRNRQSPKGYHDAAVGGDREWDRRGGLGGVWMAGEGTWVPWGQQEEDGSGGVCGGERDMEVFGDGKGVWMKEGEGDGGKKRGEGEEIVQRRKKRWELERENFEIVVA</sequence>
<organism evidence="2 3">
    <name type="scientific">Curvularia clavata</name>
    <dbReference type="NCBI Taxonomy" id="95742"/>
    <lineage>
        <taxon>Eukaryota</taxon>
        <taxon>Fungi</taxon>
        <taxon>Dikarya</taxon>
        <taxon>Ascomycota</taxon>
        <taxon>Pezizomycotina</taxon>
        <taxon>Dothideomycetes</taxon>
        <taxon>Pleosporomycetidae</taxon>
        <taxon>Pleosporales</taxon>
        <taxon>Pleosporineae</taxon>
        <taxon>Pleosporaceae</taxon>
        <taxon>Curvularia</taxon>
    </lineage>
</organism>
<accession>A0A9Q8ZG70</accession>
<feature type="region of interest" description="Disordered" evidence="1">
    <location>
        <begin position="533"/>
        <end position="554"/>
    </location>
</feature>
<dbReference type="VEuPathDB" id="FungiDB:yc1106_08666"/>
<evidence type="ECO:0000313" key="2">
    <source>
        <dbReference type="EMBL" id="USP81392.1"/>
    </source>
</evidence>
<feature type="compositionally biased region" description="Basic and acidic residues" evidence="1">
    <location>
        <begin position="536"/>
        <end position="554"/>
    </location>
</feature>
<name>A0A9Q8ZG70_CURCL</name>
<dbReference type="PANTHER" id="PTHR36587">
    <property type="entry name" value="EXPRESSION SITE-ASSOCIATED GENE 3 (ESAG3)-LIKE PROTEIN"/>
    <property type="match status" value="1"/>
</dbReference>
<dbReference type="AlphaFoldDB" id="A0A9Q8ZG70"/>
<dbReference type="EMBL" id="CP089280">
    <property type="protein sequence ID" value="USP81392.1"/>
    <property type="molecule type" value="Genomic_DNA"/>
</dbReference>
<reference evidence="2" key="1">
    <citation type="submission" date="2021-12" db="EMBL/GenBank/DDBJ databases">
        <title>Curvularia clavata genome.</title>
        <authorList>
            <person name="Cao Y."/>
        </authorList>
    </citation>
    <scope>NUCLEOTIDE SEQUENCE</scope>
    <source>
        <strain evidence="2">Yc1106</strain>
    </source>
</reference>
<protein>
    <submittedName>
        <fullName evidence="2">Uncharacterized protein</fullName>
    </submittedName>
</protein>
<keyword evidence="3" id="KW-1185">Reference proteome</keyword>
<dbReference type="CDD" id="cd22997">
    <property type="entry name" value="GT_LH"/>
    <property type="match status" value="1"/>
</dbReference>
<dbReference type="OrthoDB" id="422736at2759"/>